<dbReference type="AlphaFoldDB" id="A0A9X7YNI3"/>
<proteinExistence type="predicted"/>
<dbReference type="Proteomes" id="UP000596074">
    <property type="component" value="Chromosome"/>
</dbReference>
<protein>
    <submittedName>
        <fullName evidence="1">Uncharacterized protein</fullName>
    </submittedName>
</protein>
<accession>A0A9X7YNI3</accession>
<dbReference type="KEGG" id="vcw:GJQ55_04530"/>
<reference evidence="1 2" key="1">
    <citation type="submission" date="2019-11" db="EMBL/GenBank/DDBJ databases">
        <title>Venatorbacter sp. nov. a predator of Campylobacter and other Gram-negative bacteria.</title>
        <authorList>
            <person name="Saeedi A."/>
            <person name="Cummings N.J."/>
            <person name="Connerton I.F."/>
            <person name="Connerton P.L."/>
        </authorList>
    </citation>
    <scope>NUCLEOTIDE SEQUENCE [LARGE SCALE GENOMIC DNA]</scope>
    <source>
        <strain evidence="1">XL5</strain>
    </source>
</reference>
<gene>
    <name evidence="1" type="ORF">GJQ55_04530</name>
</gene>
<dbReference type="EMBL" id="CP046056">
    <property type="protein sequence ID" value="QQD23789.1"/>
    <property type="molecule type" value="Genomic_DNA"/>
</dbReference>
<organism evidence="1 2">
    <name type="scientific">Venatoribacter cucullus</name>
    <dbReference type="NCBI Taxonomy" id="2661630"/>
    <lineage>
        <taxon>Bacteria</taxon>
        <taxon>Pseudomonadati</taxon>
        <taxon>Pseudomonadota</taxon>
        <taxon>Gammaproteobacteria</taxon>
        <taxon>Oceanospirillales</taxon>
        <taxon>Oceanospirillaceae</taxon>
        <taxon>Venatoribacter</taxon>
    </lineage>
</organism>
<evidence type="ECO:0000313" key="1">
    <source>
        <dbReference type="EMBL" id="QQD23789.1"/>
    </source>
</evidence>
<name>A0A9X7YNI3_9GAMM</name>
<evidence type="ECO:0000313" key="2">
    <source>
        <dbReference type="Proteomes" id="UP000596074"/>
    </source>
</evidence>
<sequence length="282" mass="31856">MSVKKLQPSEFGTVVLVVRFQGNNVVEDQEHLRFEQSTLIPMGIMKILEFIKRVLAAHTLNSLQKESLVFEIHPHVTRPGSGSSKEWLATLETTQPLSIQHQQEFHTLACHVLARITQDNEDLFSRSVSESQSEMLDMLDYINEPIEKFLKTHSGRPLAQSFSVSADLHEQNPIIISGRVAEAQPREFVSVDISGSGLVDGFRTSKNEVFIFPILNNRLSGDKIEFLCSDPNIYRVLAEAYLAKKTVTYKARTIPGGKQQGKNQKKEVLFAEIAMDEQFELE</sequence>
<keyword evidence="2" id="KW-1185">Reference proteome</keyword>
<dbReference type="RefSeq" id="WP_228346329.1">
    <property type="nucleotide sequence ID" value="NZ_CP046056.1"/>
</dbReference>